<dbReference type="Proteomes" id="UP001367676">
    <property type="component" value="Unassembled WGS sequence"/>
</dbReference>
<proteinExistence type="predicted"/>
<evidence type="ECO:0000259" key="1">
    <source>
        <dbReference type="PROSITE" id="PS51029"/>
    </source>
</evidence>
<gene>
    <name evidence="2" type="ORF">V9T40_011419</name>
</gene>
<feature type="domain" description="MADF" evidence="1">
    <location>
        <begin position="6"/>
        <end position="98"/>
    </location>
</feature>
<sequence length="255" mass="29173">MDKAIELAQLLEENPCLWNRHSSGYKKKNQRFSAVKSISETLGLPYAVVDGKIRSITGQFQRELKKEGTVKTGIYAGERYKSKWFLFKHLKYLEGITMKRAAVNSSAPVENIMIHLQEQEMPMPNDDSTMSYKMRTLPDPLHDPLADYETEHTLATRQLQSKGRNQSRFCAAYFKRQAEDNAIANALNKVSESLSKEAKEPDEWDAFGTIVAKKMRSFKSNLTRLQVENEINNILFKRLAEESGGTIYTQEVNNL</sequence>
<organism evidence="2 3">
    <name type="scientific">Parthenolecanium corni</name>
    <dbReference type="NCBI Taxonomy" id="536013"/>
    <lineage>
        <taxon>Eukaryota</taxon>
        <taxon>Metazoa</taxon>
        <taxon>Ecdysozoa</taxon>
        <taxon>Arthropoda</taxon>
        <taxon>Hexapoda</taxon>
        <taxon>Insecta</taxon>
        <taxon>Pterygota</taxon>
        <taxon>Neoptera</taxon>
        <taxon>Paraneoptera</taxon>
        <taxon>Hemiptera</taxon>
        <taxon>Sternorrhyncha</taxon>
        <taxon>Coccoidea</taxon>
        <taxon>Coccidae</taxon>
        <taxon>Parthenolecanium</taxon>
    </lineage>
</organism>
<dbReference type="EMBL" id="JBBCAQ010000037">
    <property type="protein sequence ID" value="KAK7574228.1"/>
    <property type="molecule type" value="Genomic_DNA"/>
</dbReference>
<dbReference type="Pfam" id="PF10545">
    <property type="entry name" value="MADF_DNA_bdg"/>
    <property type="match status" value="1"/>
</dbReference>
<dbReference type="PANTHER" id="PTHR21505:SF12">
    <property type="entry name" value="MADF DOMAIN-CONTAINING PROTEIN-RELATED"/>
    <property type="match status" value="1"/>
</dbReference>
<keyword evidence="3" id="KW-1185">Reference proteome</keyword>
<name>A0AAN9XZH5_9HEMI</name>
<reference evidence="2 3" key="1">
    <citation type="submission" date="2024-03" db="EMBL/GenBank/DDBJ databases">
        <title>Adaptation during the transition from Ophiocordyceps entomopathogen to insect associate is accompanied by gene loss and intensified selection.</title>
        <authorList>
            <person name="Ward C.M."/>
            <person name="Onetto C.A."/>
            <person name="Borneman A.R."/>
        </authorList>
    </citation>
    <scope>NUCLEOTIDE SEQUENCE [LARGE SCALE GENOMIC DNA]</scope>
    <source>
        <strain evidence="2">AWRI1</strain>
        <tissue evidence="2">Single Adult Female</tissue>
    </source>
</reference>
<evidence type="ECO:0000313" key="2">
    <source>
        <dbReference type="EMBL" id="KAK7574228.1"/>
    </source>
</evidence>
<dbReference type="PROSITE" id="PS51029">
    <property type="entry name" value="MADF"/>
    <property type="match status" value="1"/>
</dbReference>
<dbReference type="PANTHER" id="PTHR21505">
    <property type="entry name" value="MADF DOMAIN-CONTAINING PROTEIN-RELATED"/>
    <property type="match status" value="1"/>
</dbReference>
<dbReference type="InterPro" id="IPR006578">
    <property type="entry name" value="MADF-dom"/>
</dbReference>
<protein>
    <recommendedName>
        <fullName evidence="1">MADF domain-containing protein</fullName>
    </recommendedName>
</protein>
<comment type="caution">
    <text evidence="2">The sequence shown here is derived from an EMBL/GenBank/DDBJ whole genome shotgun (WGS) entry which is preliminary data.</text>
</comment>
<accession>A0AAN9XZH5</accession>
<dbReference type="SMART" id="SM00595">
    <property type="entry name" value="MADF"/>
    <property type="match status" value="1"/>
</dbReference>
<dbReference type="AlphaFoldDB" id="A0AAN9XZH5"/>
<evidence type="ECO:0000313" key="3">
    <source>
        <dbReference type="Proteomes" id="UP001367676"/>
    </source>
</evidence>